<dbReference type="RefSeq" id="XP_040776926.1">
    <property type="nucleotide sequence ID" value="XM_040925160.1"/>
</dbReference>
<organism evidence="2 3">
    <name type="scientific">Cryphonectria parasitica (strain ATCC 38755 / EP155)</name>
    <dbReference type="NCBI Taxonomy" id="660469"/>
    <lineage>
        <taxon>Eukaryota</taxon>
        <taxon>Fungi</taxon>
        <taxon>Dikarya</taxon>
        <taxon>Ascomycota</taxon>
        <taxon>Pezizomycotina</taxon>
        <taxon>Sordariomycetes</taxon>
        <taxon>Sordariomycetidae</taxon>
        <taxon>Diaporthales</taxon>
        <taxon>Cryphonectriaceae</taxon>
        <taxon>Cryphonectria-Endothia species complex</taxon>
        <taxon>Cryphonectria</taxon>
    </lineage>
</organism>
<name>A0A9P5CQE5_CRYP1</name>
<feature type="region of interest" description="Disordered" evidence="1">
    <location>
        <begin position="68"/>
        <end position="158"/>
    </location>
</feature>
<feature type="region of interest" description="Disordered" evidence="1">
    <location>
        <begin position="1"/>
        <end position="21"/>
    </location>
</feature>
<sequence>MSSNQSDKVPEGTGPKPTDAQMRLLAIMMQNMKGKPEFDWDGIVAQAGYKNVTTAKSVYSQMRKKFGWNMGNTASTNTPSPAKPASNAIAGSSSSSSSNHLVGGAKTPTKVGKNPGKGGSSAKKPRSKKVKAELEGDGKEGNTSGVDAPIKTERGESM</sequence>
<feature type="compositionally biased region" description="Polar residues" evidence="1">
    <location>
        <begin position="70"/>
        <end position="80"/>
    </location>
</feature>
<dbReference type="Proteomes" id="UP000803844">
    <property type="component" value="Unassembled WGS sequence"/>
</dbReference>
<dbReference type="OrthoDB" id="5239281at2759"/>
<protein>
    <submittedName>
        <fullName evidence="2">Uncharacterized protein</fullName>
    </submittedName>
</protein>
<evidence type="ECO:0000256" key="1">
    <source>
        <dbReference type="SAM" id="MobiDB-lite"/>
    </source>
</evidence>
<gene>
    <name evidence="2" type="ORF">M406DRAFT_68346</name>
</gene>
<dbReference type="AlphaFoldDB" id="A0A9P5CQE5"/>
<comment type="caution">
    <text evidence="2">The sequence shown here is derived from an EMBL/GenBank/DDBJ whole genome shotgun (WGS) entry which is preliminary data.</text>
</comment>
<dbReference type="GeneID" id="63842289"/>
<evidence type="ECO:0000313" key="3">
    <source>
        <dbReference type="Proteomes" id="UP000803844"/>
    </source>
</evidence>
<feature type="compositionally biased region" description="Basic and acidic residues" evidence="1">
    <location>
        <begin position="130"/>
        <end position="140"/>
    </location>
</feature>
<dbReference type="EMBL" id="MU032347">
    <property type="protein sequence ID" value="KAF3765965.1"/>
    <property type="molecule type" value="Genomic_DNA"/>
</dbReference>
<keyword evidence="3" id="KW-1185">Reference proteome</keyword>
<accession>A0A9P5CQE5</accession>
<reference evidence="2" key="1">
    <citation type="journal article" date="2020" name="Phytopathology">
        <title>Genome sequence of the chestnut blight fungus Cryphonectria parasitica EP155: A fundamental resource for an archetypical invasive plant pathogen.</title>
        <authorList>
            <person name="Crouch J.A."/>
            <person name="Dawe A."/>
            <person name="Aerts A."/>
            <person name="Barry K."/>
            <person name="Churchill A.C.L."/>
            <person name="Grimwood J."/>
            <person name="Hillman B."/>
            <person name="Milgroom M.G."/>
            <person name="Pangilinan J."/>
            <person name="Smith M."/>
            <person name="Salamov A."/>
            <person name="Schmutz J."/>
            <person name="Yadav J."/>
            <person name="Grigoriev I.V."/>
            <person name="Nuss D."/>
        </authorList>
    </citation>
    <scope>NUCLEOTIDE SEQUENCE</scope>
    <source>
        <strain evidence="2">EP155</strain>
    </source>
</reference>
<evidence type="ECO:0000313" key="2">
    <source>
        <dbReference type="EMBL" id="KAF3765965.1"/>
    </source>
</evidence>
<proteinExistence type="predicted"/>